<evidence type="ECO:0000256" key="2">
    <source>
        <dbReference type="ARBA" id="ARBA00006214"/>
    </source>
</evidence>
<dbReference type="Proteomes" id="UP000502823">
    <property type="component" value="Unassembled WGS sequence"/>
</dbReference>
<dbReference type="OrthoDB" id="17010at2759"/>
<keyword evidence="4 12" id="KW-0812">Transmembrane</keyword>
<evidence type="ECO:0000256" key="1">
    <source>
        <dbReference type="ARBA" id="ARBA00004477"/>
    </source>
</evidence>
<feature type="transmembrane region" description="Helical" evidence="12">
    <location>
        <begin position="86"/>
        <end position="106"/>
    </location>
</feature>
<evidence type="ECO:0000259" key="13">
    <source>
        <dbReference type="SMART" id="SM00756"/>
    </source>
</evidence>
<dbReference type="EMBL" id="BLKM01004953">
    <property type="protein sequence ID" value="GFG32870.1"/>
    <property type="molecule type" value="Genomic_DNA"/>
</dbReference>
<evidence type="ECO:0000256" key="3">
    <source>
        <dbReference type="ARBA" id="ARBA00012278"/>
    </source>
</evidence>
<dbReference type="InterPro" id="IPR012932">
    <property type="entry name" value="VKOR"/>
</dbReference>
<evidence type="ECO:0000256" key="6">
    <source>
        <dbReference type="ARBA" id="ARBA00022824"/>
    </source>
</evidence>
<evidence type="ECO:0000256" key="5">
    <source>
        <dbReference type="ARBA" id="ARBA00022719"/>
    </source>
</evidence>
<dbReference type="InParanoid" id="A0A6L2PMY3"/>
<dbReference type="GO" id="GO:0005789">
    <property type="term" value="C:endoplasmic reticulum membrane"/>
    <property type="evidence" value="ECO:0007669"/>
    <property type="project" value="UniProtKB-SubCell"/>
</dbReference>
<evidence type="ECO:0000256" key="7">
    <source>
        <dbReference type="ARBA" id="ARBA00022989"/>
    </source>
</evidence>
<protein>
    <recommendedName>
        <fullName evidence="3">vitamin-K-epoxide reductase (warfarin-sensitive)</fullName>
        <ecNumber evidence="3">1.17.4.4</ecNumber>
    </recommendedName>
</protein>
<proteinExistence type="inferred from homology"/>
<dbReference type="AlphaFoldDB" id="A0A6L2PMY3"/>
<feature type="transmembrane region" description="Helical" evidence="12">
    <location>
        <begin position="62"/>
        <end position="79"/>
    </location>
</feature>
<dbReference type="Pfam" id="PF07884">
    <property type="entry name" value="VKOR"/>
    <property type="match status" value="1"/>
</dbReference>
<dbReference type="GO" id="GO:0048038">
    <property type="term" value="F:quinone binding"/>
    <property type="evidence" value="ECO:0007669"/>
    <property type="project" value="UniProtKB-KW"/>
</dbReference>
<evidence type="ECO:0000256" key="9">
    <source>
        <dbReference type="ARBA" id="ARBA00023136"/>
    </source>
</evidence>
<keyword evidence="6" id="KW-0256">Endoplasmic reticulum</keyword>
<dbReference type="EC" id="1.17.4.4" evidence="3"/>
<evidence type="ECO:0000313" key="15">
    <source>
        <dbReference type="Proteomes" id="UP000502823"/>
    </source>
</evidence>
<keyword evidence="10" id="KW-1015">Disulfide bond</keyword>
<gene>
    <name evidence="14" type="ORF">Cfor_08059</name>
</gene>
<dbReference type="FunCoup" id="A0A6L2PMY3">
    <property type="interactions" value="143"/>
</dbReference>
<sequence>MGLSYYAYVVETTKEHDDNYVAMCDISEHMSCSKVFMSPYGRGFGIVRHIFGVDSILNQPNSVGGMLFYCILIGLNFMCTLGATKLMLVLAAVSNLVSIYLAYILLFILHDFCVVCVATYGINFVSLVLIICKFQTLSRHKDCGPQSPVNSASKKKA</sequence>
<dbReference type="InterPro" id="IPR038354">
    <property type="entry name" value="VKOR_sf"/>
</dbReference>
<evidence type="ECO:0000313" key="14">
    <source>
        <dbReference type="EMBL" id="GFG32870.1"/>
    </source>
</evidence>
<dbReference type="InterPro" id="IPR042406">
    <property type="entry name" value="VKORC1/VKORC1L1"/>
</dbReference>
<accession>A0A6L2PMY3</accession>
<keyword evidence="11" id="KW-0676">Redox-active center</keyword>
<name>A0A6L2PMY3_COPFO</name>
<comment type="caution">
    <text evidence="14">The sequence shown here is derived from an EMBL/GenBank/DDBJ whole genome shotgun (WGS) entry which is preliminary data.</text>
</comment>
<dbReference type="PANTHER" id="PTHR14519">
    <property type="entry name" value="VITAMIN K EPOXIDE REDUCTASE COMPLEX, SUBUNIT 1"/>
    <property type="match status" value="1"/>
</dbReference>
<evidence type="ECO:0000256" key="12">
    <source>
        <dbReference type="SAM" id="Phobius"/>
    </source>
</evidence>
<dbReference type="GO" id="GO:0042373">
    <property type="term" value="P:vitamin K metabolic process"/>
    <property type="evidence" value="ECO:0007669"/>
    <property type="project" value="InterPro"/>
</dbReference>
<keyword evidence="7 12" id="KW-1133">Transmembrane helix</keyword>
<comment type="similarity">
    <text evidence="2">Belongs to the VKOR family.</text>
</comment>
<evidence type="ECO:0000256" key="11">
    <source>
        <dbReference type="ARBA" id="ARBA00023284"/>
    </source>
</evidence>
<keyword evidence="8" id="KW-0560">Oxidoreductase</keyword>
<feature type="domain" description="Vitamin K epoxide reductase" evidence="13">
    <location>
        <begin position="1"/>
        <end position="134"/>
    </location>
</feature>
<dbReference type="PANTHER" id="PTHR14519:SF8">
    <property type="entry name" value="VITAMIN K EPOXIDE REDUCTASE COMPLEX SUBUNIT 1"/>
    <property type="match status" value="1"/>
</dbReference>
<evidence type="ECO:0000256" key="4">
    <source>
        <dbReference type="ARBA" id="ARBA00022692"/>
    </source>
</evidence>
<dbReference type="Gene3D" id="1.20.1440.130">
    <property type="entry name" value="VKOR domain"/>
    <property type="match status" value="1"/>
</dbReference>
<organism evidence="14 15">
    <name type="scientific">Coptotermes formosanus</name>
    <name type="common">Formosan subterranean termite</name>
    <dbReference type="NCBI Taxonomy" id="36987"/>
    <lineage>
        <taxon>Eukaryota</taxon>
        <taxon>Metazoa</taxon>
        <taxon>Ecdysozoa</taxon>
        <taxon>Arthropoda</taxon>
        <taxon>Hexapoda</taxon>
        <taxon>Insecta</taxon>
        <taxon>Pterygota</taxon>
        <taxon>Neoptera</taxon>
        <taxon>Polyneoptera</taxon>
        <taxon>Dictyoptera</taxon>
        <taxon>Blattodea</taxon>
        <taxon>Blattoidea</taxon>
        <taxon>Termitoidae</taxon>
        <taxon>Rhinotermitidae</taxon>
        <taxon>Coptotermes</taxon>
    </lineage>
</organism>
<evidence type="ECO:0000256" key="8">
    <source>
        <dbReference type="ARBA" id="ARBA00023002"/>
    </source>
</evidence>
<dbReference type="SMART" id="SM00756">
    <property type="entry name" value="VKc"/>
    <property type="match status" value="1"/>
</dbReference>
<evidence type="ECO:0000256" key="10">
    <source>
        <dbReference type="ARBA" id="ARBA00023157"/>
    </source>
</evidence>
<comment type="subcellular location">
    <subcellularLocation>
        <location evidence="1">Endoplasmic reticulum membrane</location>
        <topology evidence="1">Multi-pass membrane protein</topology>
    </subcellularLocation>
</comment>
<keyword evidence="5" id="KW-0874">Quinone</keyword>
<keyword evidence="15" id="KW-1185">Reference proteome</keyword>
<reference evidence="15" key="1">
    <citation type="submission" date="2020-01" db="EMBL/GenBank/DDBJ databases">
        <title>Draft genome sequence of the Termite Coptotermes fromosanus.</title>
        <authorList>
            <person name="Itakura S."/>
            <person name="Yosikawa Y."/>
            <person name="Umezawa K."/>
        </authorList>
    </citation>
    <scope>NUCLEOTIDE SEQUENCE [LARGE SCALE GENOMIC DNA]</scope>
</reference>
<keyword evidence="9 12" id="KW-0472">Membrane</keyword>
<dbReference type="CDD" id="cd12917">
    <property type="entry name" value="VKOR_euk"/>
    <property type="match status" value="1"/>
</dbReference>
<feature type="transmembrane region" description="Helical" evidence="12">
    <location>
        <begin position="112"/>
        <end position="132"/>
    </location>
</feature>
<dbReference type="GO" id="GO:0047057">
    <property type="term" value="F:vitamin-K-epoxide reductase (warfarin-sensitive) activity"/>
    <property type="evidence" value="ECO:0007669"/>
    <property type="project" value="UniProtKB-EC"/>
</dbReference>